<keyword evidence="7" id="KW-1133">Transmembrane helix</keyword>
<accession>A0A1G2EYB7</accession>
<evidence type="ECO:0000256" key="4">
    <source>
        <dbReference type="ARBA" id="ARBA00022670"/>
    </source>
</evidence>
<dbReference type="CDD" id="cd06530">
    <property type="entry name" value="S26_SPase_I"/>
    <property type="match status" value="1"/>
</dbReference>
<keyword evidence="7" id="KW-0812">Transmembrane</keyword>
<feature type="active site" evidence="6">
    <location>
        <position position="40"/>
    </location>
</feature>
<organism evidence="10 11">
    <name type="scientific">Candidatus Niyogibacteria bacterium RIFCSPLOWO2_01_FULL_45_48</name>
    <dbReference type="NCBI Taxonomy" id="1801724"/>
    <lineage>
        <taxon>Bacteria</taxon>
        <taxon>Candidatus Niyogiibacteriota</taxon>
    </lineage>
</organism>
<dbReference type="AlphaFoldDB" id="A0A1G2EYB7"/>
<evidence type="ECO:0000256" key="1">
    <source>
        <dbReference type="ARBA" id="ARBA00000677"/>
    </source>
</evidence>
<dbReference type="PANTHER" id="PTHR43390:SF1">
    <property type="entry name" value="CHLOROPLAST PROCESSING PEPTIDASE"/>
    <property type="match status" value="1"/>
</dbReference>
<dbReference type="Proteomes" id="UP000177486">
    <property type="component" value="Unassembled WGS sequence"/>
</dbReference>
<dbReference type="InterPro" id="IPR019756">
    <property type="entry name" value="Pept_S26A_signal_pept_1_Ser-AS"/>
</dbReference>
<evidence type="ECO:0000313" key="11">
    <source>
        <dbReference type="Proteomes" id="UP000177486"/>
    </source>
</evidence>
<name>A0A1G2EYB7_9BACT</name>
<evidence type="ECO:0000256" key="8">
    <source>
        <dbReference type="RuleBase" id="RU362042"/>
    </source>
</evidence>
<feature type="domain" description="Peptidase S26" evidence="9">
    <location>
        <begin position="10"/>
        <end position="96"/>
    </location>
</feature>
<evidence type="ECO:0000259" key="9">
    <source>
        <dbReference type="Pfam" id="PF10502"/>
    </source>
</evidence>
<evidence type="ECO:0000256" key="6">
    <source>
        <dbReference type="PIRSR" id="PIRSR600223-1"/>
    </source>
</evidence>
<proteinExistence type="inferred from homology"/>
<dbReference type="InterPro" id="IPR019533">
    <property type="entry name" value="Peptidase_S26"/>
</dbReference>
<dbReference type="PANTHER" id="PTHR43390">
    <property type="entry name" value="SIGNAL PEPTIDASE I"/>
    <property type="match status" value="1"/>
</dbReference>
<dbReference type="InterPro" id="IPR000223">
    <property type="entry name" value="Pept_S26A_signal_pept_1"/>
</dbReference>
<evidence type="ECO:0000256" key="7">
    <source>
        <dbReference type="RuleBase" id="RU003993"/>
    </source>
</evidence>
<dbReference type="PROSITE" id="PS00501">
    <property type="entry name" value="SPASE_I_1"/>
    <property type="match status" value="1"/>
</dbReference>
<protein>
    <recommendedName>
        <fullName evidence="3 7">Signal peptidase I</fullName>
        <ecNumber evidence="3 7">3.4.21.89</ecNumber>
    </recommendedName>
</protein>
<comment type="caution">
    <text evidence="10">The sequence shown here is derived from an EMBL/GenBank/DDBJ whole genome shotgun (WGS) entry which is preliminary data.</text>
</comment>
<dbReference type="Gene3D" id="2.10.109.10">
    <property type="entry name" value="Umud Fragment, subunit A"/>
    <property type="match status" value="1"/>
</dbReference>
<dbReference type="PRINTS" id="PR00727">
    <property type="entry name" value="LEADERPTASE"/>
</dbReference>
<comment type="catalytic activity">
    <reaction evidence="1 7">
        <text>Cleavage of hydrophobic, N-terminal signal or leader sequences from secreted and periplasmic proteins.</text>
        <dbReference type="EC" id="3.4.21.89"/>
    </reaction>
</comment>
<evidence type="ECO:0000256" key="3">
    <source>
        <dbReference type="ARBA" id="ARBA00013208"/>
    </source>
</evidence>
<dbReference type="GO" id="GO:0006465">
    <property type="term" value="P:signal peptide processing"/>
    <property type="evidence" value="ECO:0007669"/>
    <property type="project" value="InterPro"/>
</dbReference>
<keyword evidence="7" id="KW-0472">Membrane</keyword>
<dbReference type="EMBL" id="MHMQ01000013">
    <property type="protein sequence ID" value="OGZ30804.1"/>
    <property type="molecule type" value="Genomic_DNA"/>
</dbReference>
<dbReference type="InterPro" id="IPR019758">
    <property type="entry name" value="Pept_S26A_signal_pept_1_CS"/>
</dbReference>
<dbReference type="PROSITE" id="PS00761">
    <property type="entry name" value="SPASE_I_3"/>
    <property type="match status" value="1"/>
</dbReference>
<sequence length="154" mass="17415">MQSKFLAGVWEIVKFGLIVLVIVMPIRLYIAQPFIVAGESMAPTFSSGDYLIIDELTYNFIKEPSVGEVVVFRYPQDPSKYFIKRIVGLPGEELVVDGVEWKLGDGEYFVMGDNTRFSLDSRSWGVLPRENITGRALLRLWPPTAFAYMPGDEN</sequence>
<dbReference type="PROSITE" id="PS00760">
    <property type="entry name" value="SPASE_I_2"/>
    <property type="match status" value="1"/>
</dbReference>
<reference evidence="10 11" key="1">
    <citation type="journal article" date="2016" name="Nat. Commun.">
        <title>Thousands of microbial genomes shed light on interconnected biogeochemical processes in an aquifer system.</title>
        <authorList>
            <person name="Anantharaman K."/>
            <person name="Brown C.T."/>
            <person name="Hug L.A."/>
            <person name="Sharon I."/>
            <person name="Castelle C.J."/>
            <person name="Probst A.J."/>
            <person name="Thomas B.C."/>
            <person name="Singh A."/>
            <person name="Wilkins M.J."/>
            <person name="Karaoz U."/>
            <person name="Brodie E.L."/>
            <person name="Williams K.H."/>
            <person name="Hubbard S.S."/>
            <person name="Banfield J.F."/>
        </authorList>
    </citation>
    <scope>NUCLEOTIDE SEQUENCE [LARGE SCALE GENOMIC DNA]</scope>
</reference>
<dbReference type="GO" id="GO:0004252">
    <property type="term" value="F:serine-type endopeptidase activity"/>
    <property type="evidence" value="ECO:0007669"/>
    <property type="project" value="InterPro"/>
</dbReference>
<dbReference type="Pfam" id="PF10502">
    <property type="entry name" value="Peptidase_S26"/>
    <property type="match status" value="2"/>
</dbReference>
<gene>
    <name evidence="10" type="ORF">A2931_01735</name>
</gene>
<feature type="active site" evidence="6">
    <location>
        <position position="84"/>
    </location>
</feature>
<feature type="domain" description="Peptidase S26" evidence="9">
    <location>
        <begin position="101"/>
        <end position="141"/>
    </location>
</feature>
<evidence type="ECO:0000256" key="2">
    <source>
        <dbReference type="ARBA" id="ARBA00009370"/>
    </source>
</evidence>
<dbReference type="NCBIfam" id="TIGR02227">
    <property type="entry name" value="sigpep_I_bact"/>
    <property type="match status" value="1"/>
</dbReference>
<comment type="similarity">
    <text evidence="2 8">Belongs to the peptidase S26 family.</text>
</comment>
<dbReference type="InterPro" id="IPR036286">
    <property type="entry name" value="LexA/Signal_pep-like_sf"/>
</dbReference>
<evidence type="ECO:0000313" key="10">
    <source>
        <dbReference type="EMBL" id="OGZ30804.1"/>
    </source>
</evidence>
<evidence type="ECO:0000256" key="5">
    <source>
        <dbReference type="ARBA" id="ARBA00022801"/>
    </source>
</evidence>
<comment type="subcellular location">
    <subcellularLocation>
        <location evidence="8">Membrane</location>
        <topology evidence="8">Single-pass type II membrane protein</topology>
    </subcellularLocation>
</comment>
<keyword evidence="4 7" id="KW-0645">Protease</keyword>
<dbReference type="SUPFAM" id="SSF51306">
    <property type="entry name" value="LexA/Signal peptidase"/>
    <property type="match status" value="1"/>
</dbReference>
<feature type="transmembrane region" description="Helical" evidence="7">
    <location>
        <begin position="12"/>
        <end position="30"/>
    </location>
</feature>
<dbReference type="EC" id="3.4.21.89" evidence="3 7"/>
<dbReference type="GO" id="GO:0009003">
    <property type="term" value="F:signal peptidase activity"/>
    <property type="evidence" value="ECO:0007669"/>
    <property type="project" value="UniProtKB-EC"/>
</dbReference>
<dbReference type="GO" id="GO:0016020">
    <property type="term" value="C:membrane"/>
    <property type="evidence" value="ECO:0007669"/>
    <property type="project" value="UniProtKB-SubCell"/>
</dbReference>
<keyword evidence="5 7" id="KW-0378">Hydrolase</keyword>
<dbReference type="InterPro" id="IPR019757">
    <property type="entry name" value="Pept_S26A_signal_pept_1_Lys-AS"/>
</dbReference>